<proteinExistence type="predicted"/>
<dbReference type="InterPro" id="IPR023093">
    <property type="entry name" value="ScpA-like_C"/>
</dbReference>
<dbReference type="Gene3D" id="1.10.10.580">
    <property type="entry name" value="Structural maintenance of chromosome 1. Chain E"/>
    <property type="match status" value="1"/>
</dbReference>
<dbReference type="Proteomes" id="UP000231157">
    <property type="component" value="Unassembled WGS sequence"/>
</dbReference>
<dbReference type="Pfam" id="PF02616">
    <property type="entry name" value="SMC_ScpA"/>
    <property type="match status" value="1"/>
</dbReference>
<gene>
    <name evidence="2" type="ORF">COU07_00570</name>
</gene>
<dbReference type="PANTHER" id="PTHR33969">
    <property type="entry name" value="SEGREGATION AND CONDENSATION PROTEIN A"/>
    <property type="match status" value="1"/>
</dbReference>
<evidence type="ECO:0000313" key="3">
    <source>
        <dbReference type="Proteomes" id="UP000231157"/>
    </source>
</evidence>
<comment type="caution">
    <text evidence="2">The sequence shown here is derived from an EMBL/GenBank/DDBJ whole genome shotgun (WGS) entry which is preliminary data.</text>
</comment>
<dbReference type="Gene3D" id="6.10.250.2410">
    <property type="match status" value="1"/>
</dbReference>
<evidence type="ECO:0000256" key="1">
    <source>
        <dbReference type="ARBA" id="ARBA00044777"/>
    </source>
</evidence>
<protein>
    <recommendedName>
        <fullName evidence="1">Segregation and condensation protein A</fullName>
    </recommendedName>
</protein>
<name>A0A2H0USJ2_9BACT</name>
<dbReference type="InterPro" id="IPR003768">
    <property type="entry name" value="ScpA"/>
</dbReference>
<dbReference type="SUPFAM" id="SSF46785">
    <property type="entry name" value="Winged helix' DNA-binding domain"/>
    <property type="match status" value="1"/>
</dbReference>
<dbReference type="AlphaFoldDB" id="A0A2H0USJ2"/>
<reference evidence="3" key="1">
    <citation type="submission" date="2017-09" db="EMBL/GenBank/DDBJ databases">
        <title>Depth-based differentiation of microbial function through sediment-hosted aquifers and enrichment of novel symbionts in the deep terrestrial subsurface.</title>
        <authorList>
            <person name="Probst A.J."/>
            <person name="Ladd B."/>
            <person name="Jarett J.K."/>
            <person name="Geller-Mcgrath D.E."/>
            <person name="Sieber C.M.K."/>
            <person name="Emerson J.B."/>
            <person name="Anantharaman K."/>
            <person name="Thomas B.C."/>
            <person name="Malmstrom R."/>
            <person name="Stieglmeier M."/>
            <person name="Klingl A."/>
            <person name="Woyke T."/>
            <person name="Ryan C.M."/>
            <person name="Banfield J.F."/>
        </authorList>
    </citation>
    <scope>NUCLEOTIDE SEQUENCE [LARGE SCALE GENOMIC DNA]</scope>
</reference>
<dbReference type="InterPro" id="IPR036390">
    <property type="entry name" value="WH_DNA-bd_sf"/>
</dbReference>
<evidence type="ECO:0000313" key="2">
    <source>
        <dbReference type="EMBL" id="PIR89379.1"/>
    </source>
</evidence>
<dbReference type="PANTHER" id="PTHR33969:SF2">
    <property type="entry name" value="SEGREGATION AND CONDENSATION PROTEIN A"/>
    <property type="match status" value="1"/>
</dbReference>
<sequence length="254" mass="28617">MSVTYEISLREYTGPLDKLLELIETKELEITAITIASVTADFIDHLQKSEEDIDPSILADFLVVAAKLVLLKSKVLLPSLSLNEDEEADIKDLEMRLLIYKEFSARGGKETSEQSASNNISSMWANGEAAHVRSFLALFGQQTFFVPATNISIANLSLHINKIAEMISVIAPPEPEKVKSKIISLKEKIQELLTRFRDAAQHSFASITMQKTRSEVIALFLAVLHLFREHSIHIEQEEHFGDIVLKRKEQKTEN</sequence>
<organism evidence="2 3">
    <name type="scientific">Candidatus Harrisonbacteria bacterium CG10_big_fil_rev_8_21_14_0_10_40_38</name>
    <dbReference type="NCBI Taxonomy" id="1974583"/>
    <lineage>
        <taxon>Bacteria</taxon>
        <taxon>Candidatus Harrisoniibacteriota</taxon>
    </lineage>
</organism>
<accession>A0A2H0USJ2</accession>
<dbReference type="EMBL" id="PFAZ01000001">
    <property type="protein sequence ID" value="PIR89379.1"/>
    <property type="molecule type" value="Genomic_DNA"/>
</dbReference>